<dbReference type="Proteomes" id="UP001159363">
    <property type="component" value="Chromosome 1"/>
</dbReference>
<dbReference type="Gene3D" id="1.20.58.2220">
    <property type="entry name" value="Formin, FH2 domain"/>
    <property type="match status" value="1"/>
</dbReference>
<name>A0ABQ9IFP8_9NEOP</name>
<evidence type="ECO:0000313" key="3">
    <source>
        <dbReference type="Proteomes" id="UP001159363"/>
    </source>
</evidence>
<dbReference type="SUPFAM" id="SSF101447">
    <property type="entry name" value="Formin homology 2 domain (FH2 domain)"/>
    <property type="match status" value="1"/>
</dbReference>
<evidence type="ECO:0000259" key="1">
    <source>
        <dbReference type="PROSITE" id="PS51444"/>
    </source>
</evidence>
<sequence length="69" mass="7918">MKWCSVYLKAKFIESAAKYVSALENSAAEFQESWTRFATHFCEDPAKSKPGECFGILSDFFRKITLARE</sequence>
<dbReference type="PROSITE" id="PS51444">
    <property type="entry name" value="FH2"/>
    <property type="match status" value="1"/>
</dbReference>
<gene>
    <name evidence="2" type="ORF">PR048_000399</name>
</gene>
<dbReference type="InterPro" id="IPR015425">
    <property type="entry name" value="FH2_Formin"/>
</dbReference>
<feature type="domain" description="FH2" evidence="1">
    <location>
        <begin position="1"/>
        <end position="69"/>
    </location>
</feature>
<dbReference type="InterPro" id="IPR042201">
    <property type="entry name" value="FH2_Formin_sf"/>
</dbReference>
<organism evidence="2 3">
    <name type="scientific">Dryococelus australis</name>
    <dbReference type="NCBI Taxonomy" id="614101"/>
    <lineage>
        <taxon>Eukaryota</taxon>
        <taxon>Metazoa</taxon>
        <taxon>Ecdysozoa</taxon>
        <taxon>Arthropoda</taxon>
        <taxon>Hexapoda</taxon>
        <taxon>Insecta</taxon>
        <taxon>Pterygota</taxon>
        <taxon>Neoptera</taxon>
        <taxon>Polyneoptera</taxon>
        <taxon>Phasmatodea</taxon>
        <taxon>Verophasmatodea</taxon>
        <taxon>Anareolatae</taxon>
        <taxon>Phasmatidae</taxon>
        <taxon>Eurycanthinae</taxon>
        <taxon>Dryococelus</taxon>
    </lineage>
</organism>
<feature type="non-terminal residue" evidence="2">
    <location>
        <position position="69"/>
    </location>
</feature>
<keyword evidence="3" id="KW-1185">Reference proteome</keyword>
<comment type="caution">
    <text evidence="2">The sequence shown here is derived from an EMBL/GenBank/DDBJ whole genome shotgun (WGS) entry which is preliminary data.</text>
</comment>
<evidence type="ECO:0000313" key="2">
    <source>
        <dbReference type="EMBL" id="KAJ8895074.1"/>
    </source>
</evidence>
<reference evidence="2 3" key="1">
    <citation type="submission" date="2023-02" db="EMBL/GenBank/DDBJ databases">
        <title>LHISI_Scaffold_Assembly.</title>
        <authorList>
            <person name="Stuart O.P."/>
            <person name="Cleave R."/>
            <person name="Magrath M.J.L."/>
            <person name="Mikheyev A.S."/>
        </authorList>
    </citation>
    <scope>NUCLEOTIDE SEQUENCE [LARGE SCALE GENOMIC DNA]</scope>
    <source>
        <strain evidence="2">Daus_M_001</strain>
        <tissue evidence="2">Leg muscle</tissue>
    </source>
</reference>
<proteinExistence type="predicted"/>
<accession>A0ABQ9IFP8</accession>
<dbReference type="EMBL" id="JARBHB010000001">
    <property type="protein sequence ID" value="KAJ8895074.1"/>
    <property type="molecule type" value="Genomic_DNA"/>
</dbReference>
<protein>
    <recommendedName>
        <fullName evidence="1">FH2 domain-containing protein</fullName>
    </recommendedName>
</protein>